<dbReference type="EMBL" id="JACEIO010000012">
    <property type="protein sequence ID" value="MBA4536896.1"/>
    <property type="molecule type" value="Genomic_DNA"/>
</dbReference>
<organism evidence="3 4">
    <name type="scientific">Bacillus aquiflavi</name>
    <dbReference type="NCBI Taxonomy" id="2672567"/>
    <lineage>
        <taxon>Bacteria</taxon>
        <taxon>Bacillati</taxon>
        <taxon>Bacillota</taxon>
        <taxon>Bacilli</taxon>
        <taxon>Bacillales</taxon>
        <taxon>Bacillaceae</taxon>
        <taxon>Bacillus</taxon>
    </lineage>
</organism>
<evidence type="ECO:0000313" key="5">
    <source>
        <dbReference type="Proteomes" id="UP000570010"/>
    </source>
</evidence>
<evidence type="ECO:0000313" key="3">
    <source>
        <dbReference type="EMBL" id="NEY81263.1"/>
    </source>
</evidence>
<dbReference type="InterPro" id="IPR019668">
    <property type="entry name" value="Uncharacterised_YtzC"/>
</dbReference>
<sequence>MATRQSIEQFIQQCEDSLRYAQEQMNEGSKQEFYHDEEFTNAMQNLEETYNDLLKLYHSANAQQREQLHRMRLQIQQMQTNMILVHY</sequence>
<feature type="coiled-coil region" evidence="1">
    <location>
        <begin position="43"/>
        <end position="81"/>
    </location>
</feature>
<accession>A0A6B3VZV3</accession>
<evidence type="ECO:0000256" key="1">
    <source>
        <dbReference type="SAM" id="Coils"/>
    </source>
</evidence>
<evidence type="ECO:0000313" key="2">
    <source>
        <dbReference type="EMBL" id="MBA4536896.1"/>
    </source>
</evidence>
<dbReference type="EMBL" id="JAAIWN010000012">
    <property type="protein sequence ID" value="NEY81263.1"/>
    <property type="molecule type" value="Genomic_DNA"/>
</dbReference>
<protein>
    <submittedName>
        <fullName evidence="3">YtzC family protein</fullName>
    </submittedName>
</protein>
<gene>
    <name evidence="3" type="ORF">G4D64_06975</name>
    <name evidence="2" type="ORF">H1Z61_07005</name>
</gene>
<dbReference type="Proteomes" id="UP000570010">
    <property type="component" value="Unassembled WGS sequence"/>
</dbReference>
<dbReference type="Proteomes" id="UP000472971">
    <property type="component" value="Unassembled WGS sequence"/>
</dbReference>
<reference evidence="3 4" key="1">
    <citation type="submission" date="2020-02" db="EMBL/GenBank/DDBJ databases">
        <title>Bacillus aquiflavi sp. nov., isolated from yellow water of strong flavor Chinese baijiu in Yibin region of China.</title>
        <authorList>
            <person name="Xie J."/>
        </authorList>
    </citation>
    <scope>NUCLEOTIDE SEQUENCE [LARGE SCALE GENOMIC DNA]</scope>
    <source>
        <strain evidence="3 4">3H-10</strain>
    </source>
</reference>
<dbReference type="AlphaFoldDB" id="A0A6B3VZV3"/>
<comment type="caution">
    <text evidence="3">The sequence shown here is derived from an EMBL/GenBank/DDBJ whole genome shotgun (WGS) entry which is preliminary data.</text>
</comment>
<keyword evidence="4" id="KW-1185">Reference proteome</keyword>
<proteinExistence type="predicted"/>
<keyword evidence="1" id="KW-0175">Coiled coil</keyword>
<reference evidence="2 5" key="2">
    <citation type="submission" date="2020-07" db="EMBL/GenBank/DDBJ databases">
        <authorList>
            <person name="Feng H."/>
        </authorList>
    </citation>
    <scope>NUCLEOTIDE SEQUENCE [LARGE SCALE GENOMIC DNA]</scope>
    <source>
        <strain evidence="2">S-12</strain>
        <strain evidence="5">s-12</strain>
    </source>
</reference>
<dbReference type="RefSeq" id="WP_163241532.1">
    <property type="nucleotide sequence ID" value="NZ_JAAIWN010000012.1"/>
</dbReference>
<dbReference type="Pfam" id="PF10732">
    <property type="entry name" value="DUF2524"/>
    <property type="match status" value="1"/>
</dbReference>
<evidence type="ECO:0000313" key="4">
    <source>
        <dbReference type="Proteomes" id="UP000472971"/>
    </source>
</evidence>
<name>A0A6B3VZV3_9BACI</name>